<dbReference type="Proteomes" id="UP000245466">
    <property type="component" value="Unassembled WGS sequence"/>
</dbReference>
<feature type="transmembrane region" description="Helical" evidence="1">
    <location>
        <begin position="45"/>
        <end position="71"/>
    </location>
</feature>
<comment type="caution">
    <text evidence="2">The sequence shown here is derived from an EMBL/GenBank/DDBJ whole genome shotgun (WGS) entry which is preliminary data.</text>
</comment>
<proteinExistence type="predicted"/>
<protein>
    <recommendedName>
        <fullName evidence="4">DUF3098 family protein</fullName>
    </recommendedName>
</protein>
<sequence length="81" mass="9087">MTNYIKMENKNKLAFGRKNYILMLVGIAVLAVGFIIMTLDNKEYGLGFMGITLGPIVVMAGFVIELFAIMVKDRTHENTKD</sequence>
<feature type="transmembrane region" description="Helical" evidence="1">
    <location>
        <begin position="20"/>
        <end position="39"/>
    </location>
</feature>
<dbReference type="EMBL" id="QEKI01000013">
    <property type="protein sequence ID" value="PVY39022.1"/>
    <property type="molecule type" value="Genomic_DNA"/>
</dbReference>
<keyword evidence="1" id="KW-1133">Transmembrane helix</keyword>
<dbReference type="InterPro" id="IPR021448">
    <property type="entry name" value="DUF3098"/>
</dbReference>
<evidence type="ECO:0000313" key="3">
    <source>
        <dbReference type="Proteomes" id="UP000245466"/>
    </source>
</evidence>
<organism evidence="2 3">
    <name type="scientific">Pontibacter virosus</name>
    <dbReference type="NCBI Taxonomy" id="1765052"/>
    <lineage>
        <taxon>Bacteria</taxon>
        <taxon>Pseudomonadati</taxon>
        <taxon>Bacteroidota</taxon>
        <taxon>Cytophagia</taxon>
        <taxon>Cytophagales</taxon>
        <taxon>Hymenobacteraceae</taxon>
        <taxon>Pontibacter</taxon>
    </lineage>
</organism>
<evidence type="ECO:0008006" key="4">
    <source>
        <dbReference type="Google" id="ProtNLM"/>
    </source>
</evidence>
<gene>
    <name evidence="2" type="ORF">C8E01_1139</name>
</gene>
<evidence type="ECO:0000313" key="2">
    <source>
        <dbReference type="EMBL" id="PVY39022.1"/>
    </source>
</evidence>
<keyword evidence="1" id="KW-0812">Transmembrane</keyword>
<dbReference type="AlphaFoldDB" id="A0A2U1ARJ1"/>
<name>A0A2U1ARJ1_9BACT</name>
<keyword evidence="3" id="KW-1185">Reference proteome</keyword>
<dbReference type="Pfam" id="PF11297">
    <property type="entry name" value="DUF3098"/>
    <property type="match status" value="1"/>
</dbReference>
<accession>A0A2U1ARJ1</accession>
<reference evidence="2 3" key="1">
    <citation type="submission" date="2018-04" db="EMBL/GenBank/DDBJ databases">
        <title>Genomic Encyclopedia of Type Strains, Phase IV (KMG-IV): sequencing the most valuable type-strain genomes for metagenomic binning, comparative biology and taxonomic classification.</title>
        <authorList>
            <person name="Goeker M."/>
        </authorList>
    </citation>
    <scope>NUCLEOTIDE SEQUENCE [LARGE SCALE GENOMIC DNA]</scope>
    <source>
        <strain evidence="2 3">DSM 100231</strain>
    </source>
</reference>
<evidence type="ECO:0000256" key="1">
    <source>
        <dbReference type="SAM" id="Phobius"/>
    </source>
</evidence>
<keyword evidence="1" id="KW-0472">Membrane</keyword>